<dbReference type="Proteomes" id="UP000000214">
    <property type="component" value="Chromosome"/>
</dbReference>
<dbReference type="PATRIC" id="fig|1171373.8.peg.1522"/>
<accession>K7RSL0</accession>
<gene>
    <name evidence="1" type="ordered locus">PACID_15380</name>
</gene>
<evidence type="ECO:0000313" key="2">
    <source>
        <dbReference type="Proteomes" id="UP000000214"/>
    </source>
</evidence>
<dbReference type="STRING" id="1171373.PACID_15380"/>
<dbReference type="AlphaFoldDB" id="K7RSL0"/>
<dbReference type="EMBL" id="CP003493">
    <property type="protein sequence ID" value="AFV89351.1"/>
    <property type="molecule type" value="Genomic_DNA"/>
</dbReference>
<organism evidence="1 2">
    <name type="scientific">Acidipropionibacterium acidipropionici (strain ATCC 4875 / DSM 20272 / JCM 6432 / NBRC 12425 / NCIMB 8070 / 4)</name>
    <name type="common">Propionibacterium acidipropionici</name>
    <dbReference type="NCBI Taxonomy" id="1171373"/>
    <lineage>
        <taxon>Bacteria</taxon>
        <taxon>Bacillati</taxon>
        <taxon>Actinomycetota</taxon>
        <taxon>Actinomycetes</taxon>
        <taxon>Propionibacteriales</taxon>
        <taxon>Propionibacteriaceae</taxon>
        <taxon>Acidipropionibacterium</taxon>
    </lineage>
</organism>
<protein>
    <submittedName>
        <fullName evidence="1">CBM6_mannanase-like domain-containing protein</fullName>
    </submittedName>
</protein>
<reference evidence="1 2" key="1">
    <citation type="journal article" date="2012" name="BMC Genomics">
        <title>The genome sequence of Propionibacterium acidipropionici provides insights into its biotechnological and industrial potential.</title>
        <authorList>
            <person name="Parizzi L.P."/>
            <person name="Grassi M.C."/>
            <person name="Llerena L.A."/>
            <person name="Carazzolle M.F."/>
            <person name="Queiroz V.L."/>
            <person name="Lunardi I."/>
            <person name="Zeidler A.F."/>
            <person name="Teixeira P.J."/>
            <person name="Mieczkowski P."/>
            <person name="Rincones J."/>
            <person name="Pereira G.A."/>
        </authorList>
    </citation>
    <scope>NUCLEOTIDE SEQUENCE [LARGE SCALE GENOMIC DNA]</scope>
    <source>
        <strain evidence="2">ATCC 4875 / DSM 20272 / JCM 6432 / NBRC 12425 / NCIMB 8070</strain>
    </source>
</reference>
<name>K7RSL0_ACIA4</name>
<dbReference type="KEGG" id="pbo:PACID_15380"/>
<sequence length="402" mass="42595">MSSISAQVVTGQIVRVTLDLDNPSGTMRIWCINPDGSRRPVIGTSGAARSGSWDDPEAPIGKPVTYVAAISSGASMESLGPDLVANGGAEDLMASWDDADGGWYAADVDRHSGARCFTHDPATGPMSQPVAVEPGLYRLSAWCGAPVDVPVSIGVTTVGGDVADVTLTAAADWGQWVQTTADVTIPDGASTAVLSVGSSGDWCRVDDIELRMVDISMAPTIGPSDPVMIPADHPLMSDPWRGIVCPVTVLADGQDRTMAGRDTAVDVIGRRSRIHVWDVEAAPTFSPQFITEPADHAAFEDLMATGDPLLLRFPCMQHPDVWLQRGGDRTWSWLTRRCQARKHTLSSCEELEGPPSDEAVWTDTLGDVHQVVGGDSVGTLGAIAERWETLGEIAATDLKALT</sequence>
<evidence type="ECO:0000313" key="1">
    <source>
        <dbReference type="EMBL" id="AFV89351.1"/>
    </source>
</evidence>
<proteinExistence type="predicted"/>
<dbReference type="Gene3D" id="2.60.120.260">
    <property type="entry name" value="Galactose-binding domain-like"/>
    <property type="match status" value="1"/>
</dbReference>
<dbReference type="HOGENOM" id="CLU_684859_0_0_11"/>